<dbReference type="AlphaFoldDB" id="A0AAE2ZSK5"/>
<dbReference type="RefSeq" id="WP_220230469.1">
    <property type="nucleotide sequence ID" value="NZ_JAICBX010000004.1"/>
</dbReference>
<gene>
    <name evidence="2" type="ORF">K1W69_21395</name>
</gene>
<keyword evidence="3" id="KW-1185">Reference proteome</keyword>
<protein>
    <submittedName>
        <fullName evidence="2">Uncharacterized protein</fullName>
    </submittedName>
</protein>
<name>A0AAE2ZSK5_9HYPH</name>
<reference evidence="2" key="1">
    <citation type="submission" date="2021-08" db="EMBL/GenBank/DDBJ databases">
        <title>Hoeflea bacterium WL0058 sp. nov., isolated from the sediment.</title>
        <authorList>
            <person name="Wang L."/>
            <person name="Zhang D."/>
        </authorList>
    </citation>
    <scope>NUCLEOTIDE SEQUENCE</scope>
    <source>
        <strain evidence="2">WL0058</strain>
    </source>
</reference>
<sequence>MHSRLSGLFRLPPLRSAENRIVDASRMFGVVAATLLLLAEITGVSFAFVWAVSNYLYLSHDIKMTLYALTLAGVAWSSAYIWIVVFNSETSPDE</sequence>
<keyword evidence="1" id="KW-0472">Membrane</keyword>
<evidence type="ECO:0000256" key="1">
    <source>
        <dbReference type="SAM" id="Phobius"/>
    </source>
</evidence>
<evidence type="ECO:0000313" key="3">
    <source>
        <dbReference type="Proteomes" id="UP001196509"/>
    </source>
</evidence>
<accession>A0AAE2ZSK5</accession>
<evidence type="ECO:0000313" key="2">
    <source>
        <dbReference type="EMBL" id="MBW8639763.1"/>
    </source>
</evidence>
<organism evidence="2 3">
    <name type="scientific">Flavimaribacter sediminis</name>
    <dbReference type="NCBI Taxonomy" id="2865987"/>
    <lineage>
        <taxon>Bacteria</taxon>
        <taxon>Pseudomonadati</taxon>
        <taxon>Pseudomonadota</taxon>
        <taxon>Alphaproteobacteria</taxon>
        <taxon>Hyphomicrobiales</taxon>
        <taxon>Rhizobiaceae</taxon>
        <taxon>Flavimaribacter</taxon>
    </lineage>
</organism>
<keyword evidence="1" id="KW-1133">Transmembrane helix</keyword>
<feature type="transmembrane region" description="Helical" evidence="1">
    <location>
        <begin position="27"/>
        <end position="52"/>
    </location>
</feature>
<dbReference type="EMBL" id="JAICBX010000004">
    <property type="protein sequence ID" value="MBW8639763.1"/>
    <property type="molecule type" value="Genomic_DNA"/>
</dbReference>
<feature type="transmembrane region" description="Helical" evidence="1">
    <location>
        <begin position="64"/>
        <end position="85"/>
    </location>
</feature>
<comment type="caution">
    <text evidence="2">The sequence shown here is derived from an EMBL/GenBank/DDBJ whole genome shotgun (WGS) entry which is preliminary data.</text>
</comment>
<dbReference type="Proteomes" id="UP001196509">
    <property type="component" value="Unassembled WGS sequence"/>
</dbReference>
<proteinExistence type="predicted"/>
<keyword evidence="1" id="KW-0812">Transmembrane</keyword>